<gene>
    <name evidence="1" type="ORF">METZ01_LOCUS365456</name>
</gene>
<feature type="non-terminal residue" evidence="1">
    <location>
        <position position="1"/>
    </location>
</feature>
<accession>A0A382SSS2</accession>
<dbReference type="AlphaFoldDB" id="A0A382SSS2"/>
<dbReference type="EMBL" id="UINC01131101">
    <property type="protein sequence ID" value="SVD12602.1"/>
    <property type="molecule type" value="Genomic_DNA"/>
</dbReference>
<reference evidence="1" key="1">
    <citation type="submission" date="2018-05" db="EMBL/GenBank/DDBJ databases">
        <authorList>
            <person name="Lanie J.A."/>
            <person name="Ng W.-L."/>
            <person name="Kazmierczak K.M."/>
            <person name="Andrzejewski T.M."/>
            <person name="Davidsen T.M."/>
            <person name="Wayne K.J."/>
            <person name="Tettelin H."/>
            <person name="Glass J.I."/>
            <person name="Rusch D."/>
            <person name="Podicherti R."/>
            <person name="Tsui H.-C.T."/>
            <person name="Winkler M.E."/>
        </authorList>
    </citation>
    <scope>NUCLEOTIDE SEQUENCE</scope>
</reference>
<protein>
    <submittedName>
        <fullName evidence="1">Uncharacterized protein</fullName>
    </submittedName>
</protein>
<proteinExistence type="predicted"/>
<evidence type="ECO:0000313" key="1">
    <source>
        <dbReference type="EMBL" id="SVD12602.1"/>
    </source>
</evidence>
<name>A0A382SSS2_9ZZZZ</name>
<sequence length="39" mass="3947">VVLVAALVVVLVALSLCNKRWTSGAQPPTGVDVTVSLIG</sequence>
<organism evidence="1">
    <name type="scientific">marine metagenome</name>
    <dbReference type="NCBI Taxonomy" id="408172"/>
    <lineage>
        <taxon>unclassified sequences</taxon>
        <taxon>metagenomes</taxon>
        <taxon>ecological metagenomes</taxon>
    </lineage>
</organism>